<evidence type="ECO:0000313" key="3">
    <source>
        <dbReference type="Proteomes" id="UP001474421"/>
    </source>
</evidence>
<feature type="compositionally biased region" description="Basic and acidic residues" evidence="1">
    <location>
        <begin position="329"/>
        <end position="340"/>
    </location>
</feature>
<comment type="caution">
    <text evidence="2">The sequence shown here is derived from an EMBL/GenBank/DDBJ whole genome shotgun (WGS) entry which is preliminary data.</text>
</comment>
<dbReference type="Proteomes" id="UP001474421">
    <property type="component" value="Unassembled WGS sequence"/>
</dbReference>
<accession>A0AAW1AXJ4</accession>
<protein>
    <submittedName>
        <fullName evidence="2">Exocyst complex component 3-like 2</fullName>
    </submittedName>
</protein>
<evidence type="ECO:0000256" key="1">
    <source>
        <dbReference type="SAM" id="MobiDB-lite"/>
    </source>
</evidence>
<evidence type="ECO:0000313" key="2">
    <source>
        <dbReference type="EMBL" id="KAK9394226.1"/>
    </source>
</evidence>
<name>A0AAW1AXJ4_CROAD</name>
<proteinExistence type="predicted"/>
<feature type="compositionally biased region" description="Basic and acidic residues" evidence="1">
    <location>
        <begin position="173"/>
        <end position="184"/>
    </location>
</feature>
<sequence length="364" mass="39457">MRKRRRRTLACPKLPPNPLLEPLPYGEAPLPFSGAVAQKWGAKQQATCLMPSLLLLWVRTPWEVELPPLTFATCHAKGSFQSGGGKPPGPRGVGGESPIQLWAVKVPGKAAAMPVLKNPYQLKTASRGPGQNGRGGSCSGTLILAKESPGTNPFEEDLEEKERDSFLGGLSPGRERSLPGDLERGVFSGSPEDRFRRRATLEKLVELSPFRLGKGRKSGEKRSPGGEQGSDRRSFLERMMLPLMEGNLGQRVPKKLRRCSEDFSLMQRFNARRKEGLYNSDGGLAEENGGGDAAKRGSFLKIGLGGKVRRASLVEKLNQTEGSETAPVGEKHDPKPKEPLSGESGLAKPDMEPAPTFFLGTLAR</sequence>
<reference evidence="2 3" key="1">
    <citation type="journal article" date="2024" name="Proc. Natl. Acad. Sci. U.S.A.">
        <title>The genetic regulatory architecture and epigenomic basis for age-related changes in rattlesnake venom.</title>
        <authorList>
            <person name="Hogan M.P."/>
            <person name="Holding M.L."/>
            <person name="Nystrom G.S."/>
            <person name="Colston T.J."/>
            <person name="Bartlett D.A."/>
            <person name="Mason A.J."/>
            <person name="Ellsworth S.A."/>
            <person name="Rautsaw R.M."/>
            <person name="Lawrence K.C."/>
            <person name="Strickland J.L."/>
            <person name="He B."/>
            <person name="Fraser P."/>
            <person name="Margres M.J."/>
            <person name="Gilbert D.M."/>
            <person name="Gibbs H.L."/>
            <person name="Parkinson C.L."/>
            <person name="Rokyta D.R."/>
        </authorList>
    </citation>
    <scope>NUCLEOTIDE SEQUENCE [LARGE SCALE GENOMIC DNA]</scope>
    <source>
        <strain evidence="2">DRR0105</strain>
    </source>
</reference>
<dbReference type="EMBL" id="JAOTOJ010000011">
    <property type="protein sequence ID" value="KAK9394226.1"/>
    <property type="molecule type" value="Genomic_DNA"/>
</dbReference>
<organism evidence="2 3">
    <name type="scientific">Crotalus adamanteus</name>
    <name type="common">Eastern diamondback rattlesnake</name>
    <dbReference type="NCBI Taxonomy" id="8729"/>
    <lineage>
        <taxon>Eukaryota</taxon>
        <taxon>Metazoa</taxon>
        <taxon>Chordata</taxon>
        <taxon>Craniata</taxon>
        <taxon>Vertebrata</taxon>
        <taxon>Euteleostomi</taxon>
        <taxon>Lepidosauria</taxon>
        <taxon>Squamata</taxon>
        <taxon>Bifurcata</taxon>
        <taxon>Unidentata</taxon>
        <taxon>Episquamata</taxon>
        <taxon>Toxicofera</taxon>
        <taxon>Serpentes</taxon>
        <taxon>Colubroidea</taxon>
        <taxon>Viperidae</taxon>
        <taxon>Crotalinae</taxon>
        <taxon>Crotalus</taxon>
    </lineage>
</organism>
<feature type="region of interest" description="Disordered" evidence="1">
    <location>
        <begin position="210"/>
        <end position="233"/>
    </location>
</feature>
<dbReference type="AlphaFoldDB" id="A0AAW1AXJ4"/>
<feature type="compositionally biased region" description="Basic and acidic residues" evidence="1">
    <location>
        <begin position="217"/>
        <end position="233"/>
    </location>
</feature>
<feature type="region of interest" description="Disordered" evidence="1">
    <location>
        <begin position="124"/>
        <end position="190"/>
    </location>
</feature>
<gene>
    <name evidence="2" type="ORF">NXF25_014754</name>
</gene>
<keyword evidence="3" id="KW-1185">Reference proteome</keyword>
<feature type="region of interest" description="Disordered" evidence="1">
    <location>
        <begin position="315"/>
        <end position="364"/>
    </location>
</feature>